<evidence type="ECO:0000313" key="9">
    <source>
        <dbReference type="Proteomes" id="UP001141336"/>
    </source>
</evidence>
<proteinExistence type="inferred from homology"/>
<keyword evidence="2 7" id="KW-0813">Transport</keyword>
<feature type="transmembrane region" description="Helical" evidence="7">
    <location>
        <begin position="153"/>
        <end position="170"/>
    </location>
</feature>
<evidence type="ECO:0000256" key="6">
    <source>
        <dbReference type="ARBA" id="ARBA00023136"/>
    </source>
</evidence>
<feature type="transmembrane region" description="Helical" evidence="7">
    <location>
        <begin position="396"/>
        <end position="418"/>
    </location>
</feature>
<name>A0ABT4IQS1_9EURY</name>
<dbReference type="InterPro" id="IPR001463">
    <property type="entry name" value="Na/Ala_symport"/>
</dbReference>
<gene>
    <name evidence="8" type="ORF">O0S09_09335</name>
</gene>
<dbReference type="PANTHER" id="PTHR30330:SF1">
    <property type="entry name" value="AMINO-ACID CARRIER PROTEIN ALST"/>
    <property type="match status" value="1"/>
</dbReference>
<keyword evidence="4 7" id="KW-0812">Transmembrane</keyword>
<feature type="transmembrane region" description="Helical" evidence="7">
    <location>
        <begin position="215"/>
        <end position="236"/>
    </location>
</feature>
<keyword evidence="9" id="KW-1185">Reference proteome</keyword>
<feature type="transmembrane region" description="Helical" evidence="7">
    <location>
        <begin position="248"/>
        <end position="271"/>
    </location>
</feature>
<evidence type="ECO:0000256" key="3">
    <source>
        <dbReference type="ARBA" id="ARBA00022475"/>
    </source>
</evidence>
<dbReference type="Proteomes" id="UP001141336">
    <property type="component" value="Unassembled WGS sequence"/>
</dbReference>
<keyword evidence="7" id="KW-0769">Symport</keyword>
<dbReference type="EMBL" id="JAPTGC010000021">
    <property type="protein sequence ID" value="MCZ0863448.1"/>
    <property type="molecule type" value="Genomic_DNA"/>
</dbReference>
<evidence type="ECO:0000256" key="5">
    <source>
        <dbReference type="ARBA" id="ARBA00022989"/>
    </source>
</evidence>
<dbReference type="RefSeq" id="WP_268923714.1">
    <property type="nucleotide sequence ID" value="NZ_JAPTGC010000021.1"/>
</dbReference>
<comment type="similarity">
    <text evidence="7">Belongs to the alanine or glycine:cation symporter (AGCS) (TC 2.A.25) family.</text>
</comment>
<feature type="transmembrane region" description="Helical" evidence="7">
    <location>
        <begin position="424"/>
        <end position="444"/>
    </location>
</feature>
<accession>A0ABT4IQS1</accession>
<keyword evidence="6 7" id="KW-0472">Membrane</keyword>
<dbReference type="Pfam" id="PF01235">
    <property type="entry name" value="Na_Ala_symp"/>
    <property type="match status" value="1"/>
</dbReference>
<dbReference type="PROSITE" id="PS00873">
    <property type="entry name" value="NA_ALANINE_SYMP"/>
    <property type="match status" value="1"/>
</dbReference>
<evidence type="ECO:0000256" key="7">
    <source>
        <dbReference type="RuleBase" id="RU363064"/>
    </source>
</evidence>
<evidence type="ECO:0000256" key="1">
    <source>
        <dbReference type="ARBA" id="ARBA00004651"/>
    </source>
</evidence>
<organism evidence="8 9">
    <name type="scientific">Methanocorpusculum vombati</name>
    <dbReference type="NCBI Taxonomy" id="3002864"/>
    <lineage>
        <taxon>Archaea</taxon>
        <taxon>Methanobacteriati</taxon>
        <taxon>Methanobacteriota</taxon>
        <taxon>Stenosarchaea group</taxon>
        <taxon>Methanomicrobia</taxon>
        <taxon>Methanomicrobiales</taxon>
        <taxon>Methanocorpusculaceae</taxon>
        <taxon>Methanocorpusculum</taxon>
    </lineage>
</organism>
<keyword evidence="5 7" id="KW-1133">Transmembrane helix</keyword>
<evidence type="ECO:0000313" key="8">
    <source>
        <dbReference type="EMBL" id="MCZ0863448.1"/>
    </source>
</evidence>
<feature type="transmembrane region" description="Helical" evidence="7">
    <location>
        <begin position="72"/>
        <end position="96"/>
    </location>
</feature>
<dbReference type="NCBIfam" id="TIGR00835">
    <property type="entry name" value="agcS"/>
    <property type="match status" value="1"/>
</dbReference>
<evidence type="ECO:0000256" key="4">
    <source>
        <dbReference type="ARBA" id="ARBA00022692"/>
    </source>
</evidence>
<reference evidence="8" key="1">
    <citation type="submission" date="2022-12" db="EMBL/GenBank/DDBJ databases">
        <title>Isolation and characterisation of novel Methanocorpusculum spp. from native Australian herbivores indicates the genus is ancestrally host-associated.</title>
        <authorList>
            <person name="Volmer J.G."/>
            <person name="Soo R.M."/>
            <person name="Evans P.N."/>
            <person name="Hoedt E.C."/>
            <person name="Astorga Alsina A.L."/>
            <person name="Woodcroft B.J."/>
            <person name="Tyson G.W."/>
            <person name="Hugenholtz P."/>
            <person name="Morrison M."/>
        </authorList>
    </citation>
    <scope>NUCLEOTIDE SEQUENCE</scope>
    <source>
        <strain evidence="8">CW153</strain>
    </source>
</reference>
<comment type="caution">
    <text evidence="8">The sequence shown here is derived from an EMBL/GenBank/DDBJ whole genome shotgun (WGS) entry which is preliminary data.</text>
</comment>
<feature type="transmembrane region" description="Helical" evidence="7">
    <location>
        <begin position="306"/>
        <end position="326"/>
    </location>
</feature>
<evidence type="ECO:0000256" key="2">
    <source>
        <dbReference type="ARBA" id="ARBA00022448"/>
    </source>
</evidence>
<feature type="transmembrane region" description="Helical" evidence="7">
    <location>
        <begin position="102"/>
        <end position="123"/>
    </location>
</feature>
<comment type="subcellular location">
    <subcellularLocation>
        <location evidence="1 7">Cell membrane</location>
        <topology evidence="1 7">Multi-pass membrane protein</topology>
    </subcellularLocation>
</comment>
<keyword evidence="3 7" id="KW-1003">Cell membrane</keyword>
<dbReference type="PANTHER" id="PTHR30330">
    <property type="entry name" value="AGSS FAMILY TRANSPORTER, SODIUM-ALANINE"/>
    <property type="match status" value="1"/>
</dbReference>
<feature type="transmembrane region" description="Helical" evidence="7">
    <location>
        <begin position="190"/>
        <end position="208"/>
    </location>
</feature>
<protein>
    <submittedName>
        <fullName evidence="8">Alanine/glycine:cation symporter family protein</fullName>
    </submittedName>
</protein>
<feature type="transmembrane region" description="Helical" evidence="7">
    <location>
        <begin position="20"/>
        <end position="39"/>
    </location>
</feature>
<feature type="transmembrane region" description="Helical" evidence="7">
    <location>
        <begin position="353"/>
        <end position="375"/>
    </location>
</feature>
<dbReference type="Gene3D" id="1.20.1740.10">
    <property type="entry name" value="Amino acid/polyamine transporter I"/>
    <property type="match status" value="1"/>
</dbReference>
<sequence>MSVFEALNDAIASVNGVVNTYVWYIAFVFLIGIGLYFTIRSGGVQLNRLGEACRVAFTGIREKKSKQTISSFQAFCVSMGARIGVGNIAGVAVAIVSGGPGAIFWMWVFAFIGAATSFVECTVGQIYKEKKEDGFFHGGPAYYIKNGLGKPKFAAFIAVLIIFTYGLMFIGVQANTATLAFSNAFGTDQIVFAVVMTVLAAVIIFGGIKRVANASVWIVPAMAMLWMILCLMIVLVNFTQVSLVIQTIFSYAFGVQAFVGGGIGAAIMWGLKRGVFSNEAGIGSVPNVSSSAHVKHPVKQGLIQSVGVLIDTLVVCSATAFVVLIYTNVAYPDYANIPVSGAALVQEAMSNTFLGAAGPYVIALFMLFFAFSSLISYYSMSETNAKFITQRKEAIVILRVAIVIMVFVASMMSMGVAWDLADTFQALMGIFNMGVLLFLAKYAFEALKDYFDQRADGVEEPVFNPSSISNAKGITCWPDNSEEDRL</sequence>
<dbReference type="PRINTS" id="PR00175">
    <property type="entry name" value="NAALASMPORT"/>
</dbReference>